<dbReference type="Gene3D" id="3.40.50.720">
    <property type="entry name" value="NAD(P)-binding Rossmann-like Domain"/>
    <property type="match status" value="1"/>
</dbReference>
<dbReference type="Proteomes" id="UP000324974">
    <property type="component" value="Chromosome"/>
</dbReference>
<reference evidence="4" key="1">
    <citation type="submission" date="2019-08" db="EMBL/GenBank/DDBJ databases">
        <title>Limnoglobus roseus gen. nov., sp. nov., a novel freshwater planctomycete with a giant genome from the family Gemmataceae.</title>
        <authorList>
            <person name="Kulichevskaya I.S."/>
            <person name="Naumoff D.G."/>
            <person name="Miroshnikov K."/>
            <person name="Ivanova A."/>
            <person name="Philippov D.A."/>
            <person name="Hakobyan A."/>
            <person name="Rijpstra I.C."/>
            <person name="Sinninghe Damste J.S."/>
            <person name="Liesack W."/>
            <person name="Dedysh S.N."/>
        </authorList>
    </citation>
    <scope>NUCLEOTIDE SEQUENCE [LARGE SCALE GENOMIC DNA]</scope>
    <source>
        <strain evidence="4">PX52</strain>
    </source>
</reference>
<gene>
    <name evidence="3" type="primary">pucA</name>
    <name evidence="3" type="ORF">PX52LOC_07765</name>
</gene>
<proteinExistence type="predicted"/>
<sequence>MDELRHILTTSTRLRNRGEQAVLATVVKTEGSTYRRPGARLLIGRGGDAVGGVSGGCLEGDLVRKAWWRTEGGPAVVTYDSRADDETAWQFGLGCNGVVHVLLERLSPSDTGGLAFVEQCVRARLCGVIATVFRAGTATGLALGDRLTLDARGKWGGHIGDPDVAPALGADAEACLRHDRGRTVVYGTATGEIEVAFEVVRPTVRLLVFGGGFDAVPVVAAAKAVGWEVVVIDRRAGARRIAGADRTLTLAPAAACERLRPASRTAAVVMNHNFPDDRDAVTALLRTGVQYVGVLGPKARTQTMLAEIPDAVGLSRLHAPVGLDIGADTPGEIAAAVVAQVIAVFADRDGGHLRDRTGPIHRRDPAAFAGAAS</sequence>
<dbReference type="EC" id="1.17.1.4" evidence="3"/>
<dbReference type="RefSeq" id="WP_149114927.1">
    <property type="nucleotide sequence ID" value="NZ_CP042425.1"/>
</dbReference>
<dbReference type="AlphaFoldDB" id="A0A5C1AML0"/>
<name>A0A5C1AML0_9BACT</name>
<dbReference type="OrthoDB" id="9773039at2"/>
<organism evidence="3 4">
    <name type="scientific">Limnoglobus roseus</name>
    <dbReference type="NCBI Taxonomy" id="2598579"/>
    <lineage>
        <taxon>Bacteria</taxon>
        <taxon>Pseudomonadati</taxon>
        <taxon>Planctomycetota</taxon>
        <taxon>Planctomycetia</taxon>
        <taxon>Gemmatales</taxon>
        <taxon>Gemmataceae</taxon>
        <taxon>Limnoglobus</taxon>
    </lineage>
</organism>
<dbReference type="GO" id="GO:0004854">
    <property type="term" value="F:xanthine dehydrogenase activity"/>
    <property type="evidence" value="ECO:0007669"/>
    <property type="project" value="UniProtKB-EC"/>
</dbReference>
<dbReference type="Pfam" id="PF13478">
    <property type="entry name" value="XdhC_C"/>
    <property type="match status" value="1"/>
</dbReference>
<feature type="domain" description="XdhC- CoxI" evidence="1">
    <location>
        <begin position="15"/>
        <end position="80"/>
    </location>
</feature>
<evidence type="ECO:0000313" key="3">
    <source>
        <dbReference type="EMBL" id="QEL20659.1"/>
    </source>
</evidence>
<keyword evidence="4" id="KW-1185">Reference proteome</keyword>
<dbReference type="InterPro" id="IPR027051">
    <property type="entry name" value="XdhC_Rossmann_dom"/>
</dbReference>
<feature type="domain" description="XdhC Rossmann" evidence="2">
    <location>
        <begin position="206"/>
        <end position="341"/>
    </location>
</feature>
<protein>
    <submittedName>
        <fullName evidence="3">Putative xanthine dehydrogenase subunit A</fullName>
        <ecNumber evidence="3">1.17.1.4</ecNumber>
    </submittedName>
</protein>
<dbReference type="InterPro" id="IPR052698">
    <property type="entry name" value="MoCofactor_Util/Proc"/>
</dbReference>
<dbReference type="PANTHER" id="PTHR30388:SF6">
    <property type="entry name" value="XANTHINE DEHYDROGENASE SUBUNIT A-RELATED"/>
    <property type="match status" value="1"/>
</dbReference>
<dbReference type="PANTHER" id="PTHR30388">
    <property type="entry name" value="ALDEHYDE OXIDOREDUCTASE MOLYBDENUM COFACTOR ASSEMBLY PROTEIN"/>
    <property type="match status" value="1"/>
</dbReference>
<evidence type="ECO:0000259" key="2">
    <source>
        <dbReference type="Pfam" id="PF13478"/>
    </source>
</evidence>
<dbReference type="Pfam" id="PF02625">
    <property type="entry name" value="XdhC_CoxI"/>
    <property type="match status" value="1"/>
</dbReference>
<dbReference type="KEGG" id="lrs:PX52LOC_07765"/>
<accession>A0A5C1AML0</accession>
<keyword evidence="3" id="KW-0560">Oxidoreductase</keyword>
<evidence type="ECO:0000259" key="1">
    <source>
        <dbReference type="Pfam" id="PF02625"/>
    </source>
</evidence>
<dbReference type="InterPro" id="IPR003777">
    <property type="entry name" value="XdhC_CoxI"/>
</dbReference>
<dbReference type="EMBL" id="CP042425">
    <property type="protein sequence ID" value="QEL20659.1"/>
    <property type="molecule type" value="Genomic_DNA"/>
</dbReference>
<evidence type="ECO:0000313" key="4">
    <source>
        <dbReference type="Proteomes" id="UP000324974"/>
    </source>
</evidence>